<dbReference type="Proteomes" id="UP000004318">
    <property type="component" value="Unassembled WGS sequence"/>
</dbReference>
<sequence length="263" mass="27919">MTAATAVAILSLAGAASAATMIETFDTNPPIAENQAPGVYYEDRYPPAGFESEHFDGDNRLKVTLSEDDGEDGRPKAFDSSFYNTQGRKLDTPGATAASIDIYIADEFTTADNRIGGLWGSSSSPITAPDLVYPIIEFHGSATGGSFNVWDSNNGGWQDLGLPGSFTSDNWYTIGFVIDSVANTINYFLDGTLSYTDTDAQGALPLDNVIIQAINTPEGIDRTIYFDNLSITTPAVPLPAGLPLIASALGIFGALRLKKRKAA</sequence>
<dbReference type="AlphaFoldDB" id="A3U3Q3"/>
<feature type="signal peptide" evidence="2">
    <location>
        <begin position="1"/>
        <end position="18"/>
    </location>
</feature>
<proteinExistence type="predicted"/>
<dbReference type="EMBL" id="AAMO01000016">
    <property type="protein sequence ID" value="EAQ01255.1"/>
    <property type="molecule type" value="Genomic_DNA"/>
</dbReference>
<organism evidence="3 4">
    <name type="scientific">Pseudooceanicola batsensis (strain ATCC BAA-863 / DSM 15984 / KCTC 12145 / HTCC2597)</name>
    <name type="common">Oceanicola batsensis</name>
    <dbReference type="NCBI Taxonomy" id="252305"/>
    <lineage>
        <taxon>Bacteria</taxon>
        <taxon>Pseudomonadati</taxon>
        <taxon>Pseudomonadota</taxon>
        <taxon>Alphaproteobacteria</taxon>
        <taxon>Rhodobacterales</taxon>
        <taxon>Paracoccaceae</taxon>
        <taxon>Pseudooceanicola</taxon>
    </lineage>
</organism>
<protein>
    <recommendedName>
        <fullName evidence="5">VPLPA-CTERM sorting domain-containing protein</fullName>
    </recommendedName>
</protein>
<evidence type="ECO:0000256" key="1">
    <source>
        <dbReference type="SAM" id="Phobius"/>
    </source>
</evidence>
<dbReference type="InterPro" id="IPR013320">
    <property type="entry name" value="ConA-like_dom_sf"/>
</dbReference>
<keyword evidence="1" id="KW-1133">Transmembrane helix</keyword>
<evidence type="ECO:0008006" key="5">
    <source>
        <dbReference type="Google" id="ProtNLM"/>
    </source>
</evidence>
<evidence type="ECO:0000313" key="3">
    <source>
        <dbReference type="EMBL" id="EAQ01255.1"/>
    </source>
</evidence>
<keyword evidence="1" id="KW-0472">Membrane</keyword>
<dbReference type="SUPFAM" id="SSF49899">
    <property type="entry name" value="Concanavalin A-like lectins/glucanases"/>
    <property type="match status" value="1"/>
</dbReference>
<comment type="caution">
    <text evidence="3">The sequence shown here is derived from an EMBL/GenBank/DDBJ whole genome shotgun (WGS) entry which is preliminary data.</text>
</comment>
<evidence type="ECO:0000256" key="2">
    <source>
        <dbReference type="SAM" id="SignalP"/>
    </source>
</evidence>
<gene>
    <name evidence="3" type="ORF">OB2597_04605</name>
</gene>
<keyword evidence="2" id="KW-0732">Signal</keyword>
<keyword evidence="1" id="KW-0812">Transmembrane</keyword>
<keyword evidence="4" id="KW-1185">Reference proteome</keyword>
<feature type="chain" id="PRO_5002660627" description="VPLPA-CTERM sorting domain-containing protein" evidence="2">
    <location>
        <begin position="19"/>
        <end position="263"/>
    </location>
</feature>
<accession>A3U3Q3</accession>
<name>A3U3Q3_PSEBH</name>
<evidence type="ECO:0000313" key="4">
    <source>
        <dbReference type="Proteomes" id="UP000004318"/>
    </source>
</evidence>
<dbReference type="Gene3D" id="2.60.120.200">
    <property type="match status" value="1"/>
</dbReference>
<dbReference type="HOGENOM" id="CLU_1057025_0_0_5"/>
<reference evidence="3 4" key="1">
    <citation type="journal article" date="2010" name="J. Bacteriol.">
        <title>Genome sequences of Oceanicola granulosus HTCC2516(T) and Oceanicola batsensis HTCC2597(TDelta).</title>
        <authorList>
            <person name="Thrash J.C."/>
            <person name="Cho J.C."/>
            <person name="Vergin K.L."/>
            <person name="Giovannoni S.J."/>
        </authorList>
    </citation>
    <scope>NUCLEOTIDE SEQUENCE [LARGE SCALE GENOMIC DNA]</scope>
    <source>
        <strain evidence="4">ATCC BAA-863 / DSM 15984 / KCTC 12145 / HTCC2597</strain>
    </source>
</reference>
<feature type="transmembrane region" description="Helical" evidence="1">
    <location>
        <begin position="238"/>
        <end position="257"/>
    </location>
</feature>